<keyword evidence="1" id="KW-0472">Membrane</keyword>
<reference evidence="3" key="1">
    <citation type="submission" date="2017-01" db="EMBL/GenBank/DDBJ databases">
        <authorList>
            <person name="Varghese N."/>
            <person name="Submissions S."/>
        </authorList>
    </citation>
    <scope>NUCLEOTIDE SEQUENCE [LARGE SCALE GENOMIC DNA]</scope>
    <source>
        <strain evidence="3">ATCC 51758</strain>
    </source>
</reference>
<dbReference type="Proteomes" id="UP000186819">
    <property type="component" value="Unassembled WGS sequence"/>
</dbReference>
<keyword evidence="1" id="KW-1133">Transmembrane helix</keyword>
<dbReference type="OrthoDB" id="9028383at2"/>
<sequence length="86" mass="9762">MKRLSYAVSCLTAWLAISALISRAWVTNPEIFPSLPMALWQWADSHYQAANAEEIGDLEFIVTFTISSAAVLLAWIGTYWVWRGKR</sequence>
<dbReference type="EMBL" id="FTMD01000007">
    <property type="protein sequence ID" value="SIQ84500.1"/>
    <property type="molecule type" value="Genomic_DNA"/>
</dbReference>
<organism evidence="2 3">
    <name type="scientific">Aromatoleum tolulyticum</name>
    <dbReference type="NCBI Taxonomy" id="34027"/>
    <lineage>
        <taxon>Bacteria</taxon>
        <taxon>Pseudomonadati</taxon>
        <taxon>Pseudomonadota</taxon>
        <taxon>Betaproteobacteria</taxon>
        <taxon>Rhodocyclales</taxon>
        <taxon>Rhodocyclaceae</taxon>
        <taxon>Aromatoleum</taxon>
    </lineage>
</organism>
<evidence type="ECO:0000256" key="1">
    <source>
        <dbReference type="SAM" id="Phobius"/>
    </source>
</evidence>
<name>A0A1N6W371_9RHOO</name>
<protein>
    <submittedName>
        <fullName evidence="2">Uncharacterized protein</fullName>
    </submittedName>
</protein>
<dbReference type="AlphaFoldDB" id="A0A1N6W371"/>
<feature type="transmembrane region" description="Helical" evidence="1">
    <location>
        <begin position="60"/>
        <end position="82"/>
    </location>
</feature>
<evidence type="ECO:0000313" key="2">
    <source>
        <dbReference type="EMBL" id="SIQ84500.1"/>
    </source>
</evidence>
<accession>A0A1N6W371</accession>
<keyword evidence="3" id="KW-1185">Reference proteome</keyword>
<dbReference type="STRING" id="34027.SAMN05421829_107112"/>
<keyword evidence="1" id="KW-0812">Transmembrane</keyword>
<evidence type="ECO:0000313" key="3">
    <source>
        <dbReference type="Proteomes" id="UP000186819"/>
    </source>
</evidence>
<dbReference type="RefSeq" id="WP_076602403.1">
    <property type="nucleotide sequence ID" value="NZ_FTMD01000007.1"/>
</dbReference>
<proteinExistence type="predicted"/>
<gene>
    <name evidence="2" type="ORF">SAMN05421829_107112</name>
</gene>